<reference evidence="6" key="1">
    <citation type="submission" date="2021-05" db="EMBL/GenBank/DDBJ databases">
        <title>Energy efficiency and biological interactions define the core microbiome of deep oligotrophic groundwater.</title>
        <authorList>
            <person name="Mehrshad M."/>
            <person name="Lopez-Fernandez M."/>
            <person name="Bell E."/>
            <person name="Bernier-Latmani R."/>
            <person name="Bertilsson S."/>
            <person name="Dopson M."/>
        </authorList>
    </citation>
    <scope>NUCLEOTIDE SEQUENCE</scope>
    <source>
        <strain evidence="6">Modern_marine.mb.64</strain>
    </source>
</reference>
<keyword evidence="3" id="KW-0159">Chromosome partition</keyword>
<dbReference type="Gene3D" id="1.10.10.10">
    <property type="entry name" value="Winged helix-like DNA-binding domain superfamily/Winged helix DNA-binding domain"/>
    <property type="match status" value="2"/>
</dbReference>
<keyword evidence="4" id="KW-0131">Cell cycle</keyword>
<evidence type="ECO:0000256" key="1">
    <source>
        <dbReference type="ARBA" id="ARBA00022490"/>
    </source>
</evidence>
<dbReference type="AlphaFoldDB" id="A0A948RUF7"/>
<dbReference type="GO" id="GO:0051304">
    <property type="term" value="P:chromosome separation"/>
    <property type="evidence" value="ECO:0007669"/>
    <property type="project" value="InterPro"/>
</dbReference>
<dbReference type="InterPro" id="IPR036390">
    <property type="entry name" value="WH_DNA-bd_sf"/>
</dbReference>
<dbReference type="NCBIfam" id="TIGR00281">
    <property type="entry name" value="SMC-Scp complex subunit ScpB"/>
    <property type="match status" value="1"/>
</dbReference>
<keyword evidence="2" id="KW-0132">Cell division</keyword>
<feature type="compositionally biased region" description="Acidic residues" evidence="5">
    <location>
        <begin position="197"/>
        <end position="211"/>
    </location>
</feature>
<feature type="compositionally biased region" description="Low complexity" evidence="5">
    <location>
        <begin position="184"/>
        <end position="194"/>
    </location>
</feature>
<evidence type="ECO:0000313" key="6">
    <source>
        <dbReference type="EMBL" id="MBU2691218.1"/>
    </source>
</evidence>
<evidence type="ECO:0000256" key="2">
    <source>
        <dbReference type="ARBA" id="ARBA00022618"/>
    </source>
</evidence>
<organism evidence="6 7">
    <name type="scientific">Eiseniibacteriota bacterium</name>
    <dbReference type="NCBI Taxonomy" id="2212470"/>
    <lineage>
        <taxon>Bacteria</taxon>
        <taxon>Candidatus Eiseniibacteriota</taxon>
    </lineage>
</organism>
<dbReference type="Pfam" id="PF04079">
    <property type="entry name" value="SMC_ScpB"/>
    <property type="match status" value="1"/>
</dbReference>
<dbReference type="GO" id="GO:0051301">
    <property type="term" value="P:cell division"/>
    <property type="evidence" value="ECO:0007669"/>
    <property type="project" value="UniProtKB-KW"/>
</dbReference>
<dbReference type="PANTHER" id="PTHR34298:SF2">
    <property type="entry name" value="SEGREGATION AND CONDENSATION PROTEIN B"/>
    <property type="match status" value="1"/>
</dbReference>
<dbReference type="InterPro" id="IPR036388">
    <property type="entry name" value="WH-like_DNA-bd_sf"/>
</dbReference>
<protein>
    <submittedName>
        <fullName evidence="6">SMC-Scp complex subunit ScpB</fullName>
    </submittedName>
</protein>
<gene>
    <name evidence="6" type="primary">scpB</name>
    <name evidence="6" type="ORF">KJ970_09835</name>
</gene>
<sequence>MKGSLKASLEALLFASHHPLSIDAAAEAMDLDKQTIKDALGEMIQDFESSERGVHLVEVAGGWQILTRPEQAPYVEKLLIGRRRARLSRASLETLAAIAYNQPITRGEIDTLRGVDSSGALRTILERDLVAVKGKSDRIGRPLIYGTTATFLEYFGLPSINDLPQLEDFAALVDRDAVEEEVSSAEAGDAAAQEASHDEDAEAPEIENDDEAVELEAGLEALDFEEEVQESPPPSP</sequence>
<dbReference type="InterPro" id="IPR005234">
    <property type="entry name" value="ScpB_csome_segregation"/>
</dbReference>
<feature type="region of interest" description="Disordered" evidence="5">
    <location>
        <begin position="180"/>
        <end position="211"/>
    </location>
</feature>
<dbReference type="SUPFAM" id="SSF46785">
    <property type="entry name" value="Winged helix' DNA-binding domain"/>
    <property type="match status" value="2"/>
</dbReference>
<comment type="caution">
    <text evidence="6">The sequence shown here is derived from an EMBL/GenBank/DDBJ whole genome shotgun (WGS) entry which is preliminary data.</text>
</comment>
<dbReference type="PIRSF" id="PIRSF019345">
    <property type="entry name" value="ScpB"/>
    <property type="match status" value="1"/>
</dbReference>
<proteinExistence type="predicted"/>
<evidence type="ECO:0000256" key="3">
    <source>
        <dbReference type="ARBA" id="ARBA00022829"/>
    </source>
</evidence>
<evidence type="ECO:0000313" key="7">
    <source>
        <dbReference type="Proteomes" id="UP000777784"/>
    </source>
</evidence>
<dbReference type="EMBL" id="JAHJDP010000048">
    <property type="protein sequence ID" value="MBU2691218.1"/>
    <property type="molecule type" value="Genomic_DNA"/>
</dbReference>
<evidence type="ECO:0000256" key="5">
    <source>
        <dbReference type="SAM" id="MobiDB-lite"/>
    </source>
</evidence>
<dbReference type="Proteomes" id="UP000777784">
    <property type="component" value="Unassembled WGS sequence"/>
</dbReference>
<keyword evidence="1" id="KW-0963">Cytoplasm</keyword>
<evidence type="ECO:0000256" key="4">
    <source>
        <dbReference type="ARBA" id="ARBA00023306"/>
    </source>
</evidence>
<dbReference type="PANTHER" id="PTHR34298">
    <property type="entry name" value="SEGREGATION AND CONDENSATION PROTEIN B"/>
    <property type="match status" value="1"/>
</dbReference>
<name>A0A948RUF7_UNCEI</name>
<accession>A0A948RUF7</accession>